<evidence type="ECO:0000256" key="1">
    <source>
        <dbReference type="ARBA" id="ARBA00004141"/>
    </source>
</evidence>
<feature type="region of interest" description="Disordered" evidence="6">
    <location>
        <begin position="1"/>
        <end position="30"/>
    </location>
</feature>
<dbReference type="GO" id="GO:0005351">
    <property type="term" value="F:carbohydrate:proton symporter activity"/>
    <property type="evidence" value="ECO:0007669"/>
    <property type="project" value="TreeGrafter"/>
</dbReference>
<feature type="transmembrane region" description="Helical" evidence="7">
    <location>
        <begin position="87"/>
        <end position="107"/>
    </location>
</feature>
<keyword evidence="5 7" id="KW-0472">Membrane</keyword>
<feature type="domain" description="Major facilitator superfamily (MFS) profile" evidence="8">
    <location>
        <begin position="47"/>
        <end position="491"/>
    </location>
</feature>
<feature type="transmembrane region" description="Helical" evidence="7">
    <location>
        <begin position="369"/>
        <end position="388"/>
    </location>
</feature>
<dbReference type="PANTHER" id="PTHR48022">
    <property type="entry name" value="PLASTIDIC GLUCOSE TRANSPORTER 4"/>
    <property type="match status" value="1"/>
</dbReference>
<accession>A0AAD6GBH8</accession>
<feature type="transmembrane region" description="Helical" evidence="7">
    <location>
        <begin position="394"/>
        <end position="415"/>
    </location>
</feature>
<dbReference type="InterPro" id="IPR020846">
    <property type="entry name" value="MFS_dom"/>
</dbReference>
<evidence type="ECO:0000256" key="3">
    <source>
        <dbReference type="ARBA" id="ARBA00022692"/>
    </source>
</evidence>
<feature type="compositionally biased region" description="Basic and acidic residues" evidence="6">
    <location>
        <begin position="1"/>
        <end position="16"/>
    </location>
</feature>
<feature type="transmembrane region" description="Helical" evidence="7">
    <location>
        <begin position="469"/>
        <end position="487"/>
    </location>
</feature>
<dbReference type="Pfam" id="PF00083">
    <property type="entry name" value="Sugar_tr"/>
    <property type="match status" value="1"/>
</dbReference>
<dbReference type="PROSITE" id="PS00217">
    <property type="entry name" value="SUGAR_TRANSPORT_2"/>
    <property type="match status" value="1"/>
</dbReference>
<evidence type="ECO:0000256" key="4">
    <source>
        <dbReference type="ARBA" id="ARBA00022989"/>
    </source>
</evidence>
<gene>
    <name evidence="9" type="ORF">N7494_012195</name>
</gene>
<dbReference type="InterPro" id="IPR005829">
    <property type="entry name" value="Sugar_transporter_CS"/>
</dbReference>
<reference evidence="9 10" key="1">
    <citation type="journal article" date="2023" name="IMA Fungus">
        <title>Comparative genomic study of the Penicillium genus elucidates a diverse pangenome and 15 lateral gene transfer events.</title>
        <authorList>
            <person name="Petersen C."/>
            <person name="Sorensen T."/>
            <person name="Nielsen M.R."/>
            <person name="Sondergaard T.E."/>
            <person name="Sorensen J.L."/>
            <person name="Fitzpatrick D.A."/>
            <person name="Frisvad J.C."/>
            <person name="Nielsen K.L."/>
        </authorList>
    </citation>
    <scope>NUCLEOTIDE SEQUENCE [LARGE SCALE GENOMIC DNA]</scope>
    <source>
        <strain evidence="9 10">IBT 35679</strain>
    </source>
</reference>
<comment type="subcellular location">
    <subcellularLocation>
        <location evidence="1">Membrane</location>
        <topology evidence="1">Multi-pass membrane protein</topology>
    </subcellularLocation>
</comment>
<feature type="transmembrane region" description="Helical" evidence="7">
    <location>
        <begin position="119"/>
        <end position="137"/>
    </location>
</feature>
<dbReference type="InterPro" id="IPR036259">
    <property type="entry name" value="MFS_trans_sf"/>
</dbReference>
<dbReference type="AlphaFoldDB" id="A0AAD6GBH8"/>
<evidence type="ECO:0000259" key="8">
    <source>
        <dbReference type="PROSITE" id="PS50850"/>
    </source>
</evidence>
<feature type="transmembrane region" description="Helical" evidence="7">
    <location>
        <begin position="436"/>
        <end position="457"/>
    </location>
</feature>
<dbReference type="InterPro" id="IPR050360">
    <property type="entry name" value="MFS_Sugar_Transporters"/>
</dbReference>
<evidence type="ECO:0000256" key="2">
    <source>
        <dbReference type="ARBA" id="ARBA00010992"/>
    </source>
</evidence>
<comment type="similarity">
    <text evidence="2">Belongs to the major facilitator superfamily. Sugar transporter (TC 2.A.1.1) family.</text>
</comment>
<keyword evidence="4 7" id="KW-1133">Transmembrane helix</keyword>
<feature type="transmembrane region" description="Helical" evidence="7">
    <location>
        <begin position="186"/>
        <end position="204"/>
    </location>
</feature>
<evidence type="ECO:0000256" key="5">
    <source>
        <dbReference type="ARBA" id="ARBA00023136"/>
    </source>
</evidence>
<dbReference type="EMBL" id="JAQIZZ010000008">
    <property type="protein sequence ID" value="KAJ5525545.1"/>
    <property type="molecule type" value="Genomic_DNA"/>
</dbReference>
<name>A0AAD6GBH8_9EURO</name>
<dbReference type="Proteomes" id="UP001220324">
    <property type="component" value="Unassembled WGS sequence"/>
</dbReference>
<evidence type="ECO:0000256" key="7">
    <source>
        <dbReference type="SAM" id="Phobius"/>
    </source>
</evidence>
<keyword evidence="3 7" id="KW-0812">Transmembrane</keyword>
<feature type="transmembrane region" description="Helical" evidence="7">
    <location>
        <begin position="339"/>
        <end position="360"/>
    </location>
</feature>
<dbReference type="SUPFAM" id="SSF103473">
    <property type="entry name" value="MFS general substrate transporter"/>
    <property type="match status" value="1"/>
</dbReference>
<organism evidence="9 10">
    <name type="scientific">Penicillium frequentans</name>
    <dbReference type="NCBI Taxonomy" id="3151616"/>
    <lineage>
        <taxon>Eukaryota</taxon>
        <taxon>Fungi</taxon>
        <taxon>Dikarya</taxon>
        <taxon>Ascomycota</taxon>
        <taxon>Pezizomycotina</taxon>
        <taxon>Eurotiomycetes</taxon>
        <taxon>Eurotiomycetidae</taxon>
        <taxon>Eurotiales</taxon>
        <taxon>Aspergillaceae</taxon>
        <taxon>Penicillium</taxon>
    </lineage>
</organism>
<keyword evidence="10" id="KW-1185">Reference proteome</keyword>
<sequence>MSEIEKVRQDDLEHLEQVSSAQKQDESNEEQRSLWEACKQSPRIIACCTVMSMNPFVFGFDNLLISLMTAMPAFQVSFGDSSGTIPAVWLSLWTSMVAVGIMIGAMLSGPLSDRWGCKFSVSFGGTIAVAGSLICVFCDQLDVLQNRRILFLFAKIIIGVGLGFMLPASQTYISEVAPVELKGPLLSAYTLTMAIGQVIAVAGLNSRISMSGQMAYRLLFALETIPTGFAAICPWLIPESPNYFVKRGSLPKAAVAYTRLLPEAQAEPAVRRLARALEHEREAQNSAEAPAFQECFRGANWRRTRIVCYANMLQSLVGIAMIQNATYFVELGGMSAQNALNVTTASLCLLIPAILISWYLMNRVGRRTILLYATSVITVLWSVIGIAGCFSSSTAFWFVGCAIVVTNFVYGMGVGSTYPVIAAEMSTLRLRAKTQSLGFTVQFVLSWAFQFSVPYMYSTADGNLGGKVGFIFAGFSIIALAIIFFEIPEAKGLRVEELDARFEQRLPTRAFQQTAIIQA</sequence>
<dbReference type="InterPro" id="IPR005828">
    <property type="entry name" value="MFS_sugar_transport-like"/>
</dbReference>
<evidence type="ECO:0000256" key="6">
    <source>
        <dbReference type="SAM" id="MobiDB-lite"/>
    </source>
</evidence>
<feature type="transmembrane region" description="Helical" evidence="7">
    <location>
        <begin position="149"/>
        <end position="166"/>
    </location>
</feature>
<dbReference type="PROSITE" id="PS50850">
    <property type="entry name" value="MFS"/>
    <property type="match status" value="1"/>
</dbReference>
<protein>
    <recommendedName>
        <fullName evidence="8">Major facilitator superfamily (MFS) profile domain-containing protein</fullName>
    </recommendedName>
</protein>
<dbReference type="PANTHER" id="PTHR48022:SF5">
    <property type="entry name" value="ALPHA-GLUCOSIDES PERMEASE MPH2-RELATED"/>
    <property type="match status" value="1"/>
</dbReference>
<dbReference type="Gene3D" id="1.20.1250.20">
    <property type="entry name" value="MFS general substrate transporter like domains"/>
    <property type="match status" value="1"/>
</dbReference>
<proteinExistence type="inferred from homology"/>
<evidence type="ECO:0000313" key="10">
    <source>
        <dbReference type="Proteomes" id="UP001220324"/>
    </source>
</evidence>
<comment type="caution">
    <text evidence="9">The sequence shown here is derived from an EMBL/GenBank/DDBJ whole genome shotgun (WGS) entry which is preliminary data.</text>
</comment>
<dbReference type="GO" id="GO:0016020">
    <property type="term" value="C:membrane"/>
    <property type="evidence" value="ECO:0007669"/>
    <property type="project" value="UniProtKB-SubCell"/>
</dbReference>
<evidence type="ECO:0000313" key="9">
    <source>
        <dbReference type="EMBL" id="KAJ5525545.1"/>
    </source>
</evidence>